<reference evidence="2" key="1">
    <citation type="submission" date="2014-11" db="EMBL/GenBank/DDBJ databases">
        <authorList>
            <person name="Amaro Gonzalez C."/>
        </authorList>
    </citation>
    <scope>NUCLEOTIDE SEQUENCE</scope>
</reference>
<dbReference type="AlphaFoldDB" id="A0A0E9QWY9"/>
<evidence type="ECO:0000313" key="2">
    <source>
        <dbReference type="EMBL" id="JAH20987.1"/>
    </source>
</evidence>
<organism evidence="2">
    <name type="scientific">Anguilla anguilla</name>
    <name type="common">European freshwater eel</name>
    <name type="synonym">Muraena anguilla</name>
    <dbReference type="NCBI Taxonomy" id="7936"/>
    <lineage>
        <taxon>Eukaryota</taxon>
        <taxon>Metazoa</taxon>
        <taxon>Chordata</taxon>
        <taxon>Craniata</taxon>
        <taxon>Vertebrata</taxon>
        <taxon>Euteleostomi</taxon>
        <taxon>Actinopterygii</taxon>
        <taxon>Neopterygii</taxon>
        <taxon>Teleostei</taxon>
        <taxon>Anguilliformes</taxon>
        <taxon>Anguillidae</taxon>
        <taxon>Anguilla</taxon>
    </lineage>
</organism>
<protein>
    <submittedName>
        <fullName evidence="2">Uncharacterized protein</fullName>
    </submittedName>
</protein>
<name>A0A0E9QWY9_ANGAN</name>
<proteinExistence type="predicted"/>
<feature type="transmembrane region" description="Helical" evidence="1">
    <location>
        <begin position="29"/>
        <end position="46"/>
    </location>
</feature>
<accession>A0A0E9QWY9</accession>
<keyword evidence="1" id="KW-1133">Transmembrane helix</keyword>
<reference evidence="2" key="2">
    <citation type="journal article" date="2015" name="Fish Shellfish Immunol.">
        <title>Early steps in the European eel (Anguilla anguilla)-Vibrio vulnificus interaction in the gills: Role of the RtxA13 toxin.</title>
        <authorList>
            <person name="Callol A."/>
            <person name="Pajuelo D."/>
            <person name="Ebbesson L."/>
            <person name="Teles M."/>
            <person name="MacKenzie S."/>
            <person name="Amaro C."/>
        </authorList>
    </citation>
    <scope>NUCLEOTIDE SEQUENCE</scope>
</reference>
<keyword evidence="1" id="KW-0812">Transmembrane</keyword>
<dbReference type="EMBL" id="GBXM01087590">
    <property type="protein sequence ID" value="JAH20987.1"/>
    <property type="molecule type" value="Transcribed_RNA"/>
</dbReference>
<evidence type="ECO:0000256" key="1">
    <source>
        <dbReference type="SAM" id="Phobius"/>
    </source>
</evidence>
<keyword evidence="1" id="KW-0472">Membrane</keyword>
<sequence length="50" mass="5626">MPPGGTEFWIEGMGQCPSVPHGNHIGERALFSPGIWAICFIKFVFYSKRQ</sequence>